<organism evidence="3 4">
    <name type="scientific">Glycomyces mayteni</name>
    <dbReference type="NCBI Taxonomy" id="543887"/>
    <lineage>
        <taxon>Bacteria</taxon>
        <taxon>Bacillati</taxon>
        <taxon>Actinomycetota</taxon>
        <taxon>Actinomycetes</taxon>
        <taxon>Glycomycetales</taxon>
        <taxon>Glycomycetaceae</taxon>
        <taxon>Glycomyces</taxon>
    </lineage>
</organism>
<sequence length="222" mass="23350">MTKSTTTKTFKHTFAPRLAAVALAASAVISGSAGSAQATPEQYSEDESMPIGGSASFENGDAGGDWLEGAYETGPMEGELTFADPTAGDLTGPAASLKLSSTEAGTNGLGKVTIETTSPQPTDLSPLSWFPPQYRHVMDVNLTITITDTDEAGNPEQEPLVLTTKDPSQLIGKLTEFPPKGATYQLQSPVALVEQSGAESWEQSGHVVPRKMTGLEFELDQD</sequence>
<keyword evidence="2" id="KW-0732">Signal</keyword>
<proteinExistence type="predicted"/>
<dbReference type="EMBL" id="JBHSYS010000004">
    <property type="protein sequence ID" value="MFC6959164.1"/>
    <property type="molecule type" value="Genomic_DNA"/>
</dbReference>
<dbReference type="RefSeq" id="WP_382344838.1">
    <property type="nucleotide sequence ID" value="NZ_JBHMBP010000001.1"/>
</dbReference>
<dbReference type="Proteomes" id="UP001596470">
    <property type="component" value="Unassembled WGS sequence"/>
</dbReference>
<evidence type="ECO:0000313" key="4">
    <source>
        <dbReference type="Proteomes" id="UP001596470"/>
    </source>
</evidence>
<feature type="signal peptide" evidence="2">
    <location>
        <begin position="1"/>
        <end position="38"/>
    </location>
</feature>
<gene>
    <name evidence="3" type="ORF">ACFQS3_18365</name>
</gene>
<protein>
    <recommendedName>
        <fullName evidence="5">Secreted protein</fullName>
    </recommendedName>
</protein>
<reference evidence="4" key="1">
    <citation type="journal article" date="2019" name="Int. J. Syst. Evol. Microbiol.">
        <title>The Global Catalogue of Microorganisms (GCM) 10K type strain sequencing project: providing services to taxonomists for standard genome sequencing and annotation.</title>
        <authorList>
            <consortium name="The Broad Institute Genomics Platform"/>
            <consortium name="The Broad Institute Genome Sequencing Center for Infectious Disease"/>
            <person name="Wu L."/>
            <person name="Ma J."/>
        </authorList>
    </citation>
    <scope>NUCLEOTIDE SEQUENCE [LARGE SCALE GENOMIC DNA]</scope>
    <source>
        <strain evidence="4">KACC 12634</strain>
    </source>
</reference>
<name>A0ABW2DD82_9ACTN</name>
<evidence type="ECO:0008006" key="5">
    <source>
        <dbReference type="Google" id="ProtNLM"/>
    </source>
</evidence>
<feature type="chain" id="PRO_5046007388" description="Secreted protein" evidence="2">
    <location>
        <begin position="39"/>
        <end position="222"/>
    </location>
</feature>
<evidence type="ECO:0000313" key="3">
    <source>
        <dbReference type="EMBL" id="MFC6959164.1"/>
    </source>
</evidence>
<keyword evidence="4" id="KW-1185">Reference proteome</keyword>
<evidence type="ECO:0000256" key="1">
    <source>
        <dbReference type="SAM" id="MobiDB-lite"/>
    </source>
</evidence>
<evidence type="ECO:0000256" key="2">
    <source>
        <dbReference type="SAM" id="SignalP"/>
    </source>
</evidence>
<feature type="region of interest" description="Disordered" evidence="1">
    <location>
        <begin position="33"/>
        <end position="72"/>
    </location>
</feature>
<comment type="caution">
    <text evidence="3">The sequence shown here is derived from an EMBL/GenBank/DDBJ whole genome shotgun (WGS) entry which is preliminary data.</text>
</comment>
<accession>A0ABW2DD82</accession>